<gene>
    <name evidence="3" type="ORF">K432DRAFT_437151</name>
</gene>
<dbReference type="InterPro" id="IPR053183">
    <property type="entry name" value="ASL1"/>
</dbReference>
<dbReference type="InterPro" id="IPR017853">
    <property type="entry name" value="GH"/>
</dbReference>
<dbReference type="InterPro" id="IPR024655">
    <property type="entry name" value="Asl1_glyco_hydro_catalytic"/>
</dbReference>
<dbReference type="GO" id="GO:0071966">
    <property type="term" value="P:fungal-type cell wall polysaccharide metabolic process"/>
    <property type="evidence" value="ECO:0007669"/>
    <property type="project" value="TreeGrafter"/>
</dbReference>
<feature type="signal peptide" evidence="1">
    <location>
        <begin position="1"/>
        <end position="19"/>
    </location>
</feature>
<dbReference type="Gene3D" id="3.20.20.80">
    <property type="entry name" value="Glycosidases"/>
    <property type="match status" value="1"/>
</dbReference>
<evidence type="ECO:0000313" key="3">
    <source>
        <dbReference type="EMBL" id="OCK76238.1"/>
    </source>
</evidence>
<name>A0A8E2E2W5_9PEZI</name>
<protein>
    <submittedName>
        <fullName evidence="3">Glycoside hydrolase family 128 protein</fullName>
    </submittedName>
</protein>
<dbReference type="PANTHER" id="PTHR34154:SF10">
    <property type="entry name" value="ASL1-LIKE GLYCOSYL HYDROLASE CATALYTIC DOMAIN-CONTAINING PROTEIN"/>
    <property type="match status" value="1"/>
</dbReference>
<proteinExistence type="predicted"/>
<dbReference type="OrthoDB" id="5985073at2759"/>
<organism evidence="3 4">
    <name type="scientific">Lepidopterella palustris CBS 459.81</name>
    <dbReference type="NCBI Taxonomy" id="1314670"/>
    <lineage>
        <taxon>Eukaryota</taxon>
        <taxon>Fungi</taxon>
        <taxon>Dikarya</taxon>
        <taxon>Ascomycota</taxon>
        <taxon>Pezizomycotina</taxon>
        <taxon>Dothideomycetes</taxon>
        <taxon>Pleosporomycetidae</taxon>
        <taxon>Mytilinidiales</taxon>
        <taxon>Argynnaceae</taxon>
        <taxon>Lepidopterella</taxon>
    </lineage>
</organism>
<sequence>MFILYNIVPLLALLELSGAVPLASYQNLAARADLSCPASNGATYTTGGKSYVVECNTDRSGCVLVNYVTSDTACYLKSTANDKSSNSGVWGALAAATLSSSVKPTSKSKATSTSRAASISVPSTTLSVIQAAATSATAGKRGLAYNDASLTKLFSSSGSKISWTYNWGSSSYGASTAYEYVPLLHDNGTSHTSVWAANVKTAVAAGAGHAMSFNEPDQCGVNSGGACMQDIKTTVANYKTWMQPLSSNYGSKLKLGAPAVTNGVLDTTTGSPMGLPWLQQFIGNCTSCQIDFVAIHWYDSPSNVAYFKSHVQDAYAAGGNRPVWITEFAPTSGTDADKQTFLKAVLPWLDSLSYVERYAYQMDARGELVTSDGTALSPLGQVYNTA</sequence>
<dbReference type="SUPFAM" id="SSF51445">
    <property type="entry name" value="(Trans)glycosidases"/>
    <property type="match status" value="1"/>
</dbReference>
<dbReference type="AlphaFoldDB" id="A0A8E2E2W5"/>
<evidence type="ECO:0000313" key="4">
    <source>
        <dbReference type="Proteomes" id="UP000250266"/>
    </source>
</evidence>
<dbReference type="EMBL" id="KV745229">
    <property type="protein sequence ID" value="OCK76238.1"/>
    <property type="molecule type" value="Genomic_DNA"/>
</dbReference>
<keyword evidence="3" id="KW-0378">Hydrolase</keyword>
<feature type="domain" description="Asl1-like glycosyl hydrolase catalytic" evidence="2">
    <location>
        <begin position="142"/>
        <end position="383"/>
    </location>
</feature>
<reference evidence="3 4" key="1">
    <citation type="journal article" date="2016" name="Nat. Commun.">
        <title>Ectomycorrhizal ecology is imprinted in the genome of the dominant symbiotic fungus Cenococcum geophilum.</title>
        <authorList>
            <consortium name="DOE Joint Genome Institute"/>
            <person name="Peter M."/>
            <person name="Kohler A."/>
            <person name="Ohm R.A."/>
            <person name="Kuo A."/>
            <person name="Krutzmann J."/>
            <person name="Morin E."/>
            <person name="Arend M."/>
            <person name="Barry K.W."/>
            <person name="Binder M."/>
            <person name="Choi C."/>
            <person name="Clum A."/>
            <person name="Copeland A."/>
            <person name="Grisel N."/>
            <person name="Haridas S."/>
            <person name="Kipfer T."/>
            <person name="LaButti K."/>
            <person name="Lindquist E."/>
            <person name="Lipzen A."/>
            <person name="Maire R."/>
            <person name="Meier B."/>
            <person name="Mihaltcheva S."/>
            <person name="Molinier V."/>
            <person name="Murat C."/>
            <person name="Poggeler S."/>
            <person name="Quandt C.A."/>
            <person name="Sperisen C."/>
            <person name="Tritt A."/>
            <person name="Tisserant E."/>
            <person name="Crous P.W."/>
            <person name="Henrissat B."/>
            <person name="Nehls U."/>
            <person name="Egli S."/>
            <person name="Spatafora J.W."/>
            <person name="Grigoriev I.V."/>
            <person name="Martin F.M."/>
        </authorList>
    </citation>
    <scope>NUCLEOTIDE SEQUENCE [LARGE SCALE GENOMIC DNA]</scope>
    <source>
        <strain evidence="3 4">CBS 459.81</strain>
    </source>
</reference>
<feature type="chain" id="PRO_5034500969" evidence="1">
    <location>
        <begin position="20"/>
        <end position="386"/>
    </location>
</feature>
<dbReference type="PANTHER" id="PTHR34154">
    <property type="entry name" value="ALKALI-SENSITIVE LINKAGE PROTEIN 1"/>
    <property type="match status" value="1"/>
</dbReference>
<keyword evidence="1" id="KW-0732">Signal</keyword>
<dbReference type="Pfam" id="PF11790">
    <property type="entry name" value="Glyco_hydro_cc"/>
    <property type="match status" value="1"/>
</dbReference>
<keyword evidence="4" id="KW-1185">Reference proteome</keyword>
<dbReference type="Proteomes" id="UP000250266">
    <property type="component" value="Unassembled WGS sequence"/>
</dbReference>
<dbReference type="GO" id="GO:0016787">
    <property type="term" value="F:hydrolase activity"/>
    <property type="evidence" value="ECO:0007669"/>
    <property type="project" value="UniProtKB-KW"/>
</dbReference>
<dbReference type="GO" id="GO:0009277">
    <property type="term" value="C:fungal-type cell wall"/>
    <property type="evidence" value="ECO:0007669"/>
    <property type="project" value="TreeGrafter"/>
</dbReference>
<accession>A0A8E2E2W5</accession>
<evidence type="ECO:0000259" key="2">
    <source>
        <dbReference type="Pfam" id="PF11790"/>
    </source>
</evidence>
<evidence type="ECO:0000256" key="1">
    <source>
        <dbReference type="SAM" id="SignalP"/>
    </source>
</evidence>